<gene>
    <name evidence="1" type="ORF">KPL71_014645</name>
</gene>
<dbReference type="EMBL" id="CM039174">
    <property type="protein sequence ID" value="KAH9752318.1"/>
    <property type="molecule type" value="Genomic_DNA"/>
</dbReference>
<reference evidence="2" key="1">
    <citation type="journal article" date="2023" name="Hortic. Res.">
        <title>A chromosome-level phased genome enabling allele-level studies in sweet orange: a case study on citrus Huanglongbing tolerance.</title>
        <authorList>
            <person name="Wu B."/>
            <person name="Yu Q."/>
            <person name="Deng Z."/>
            <person name="Duan Y."/>
            <person name="Luo F."/>
            <person name="Gmitter F. Jr."/>
        </authorList>
    </citation>
    <scope>NUCLEOTIDE SEQUENCE [LARGE SCALE GENOMIC DNA]</scope>
    <source>
        <strain evidence="2">cv. Valencia</strain>
    </source>
</reference>
<sequence length="97" mass="11442">MPEEAEQFCFTFVLYLVRRLSNDNEESLWQGTNDNEFNLCHILRVMKPNLVDFSKELPQFLVKFGPMLSNTYGADWQTRLEVKEFQANFVHFSISSN</sequence>
<protein>
    <submittedName>
        <fullName evidence="1">Uncharacterized protein</fullName>
    </submittedName>
</protein>
<name>A0ACB8KD93_CITSI</name>
<comment type="caution">
    <text evidence="1">The sequence shown here is derived from an EMBL/GenBank/DDBJ whole genome shotgun (WGS) entry which is preliminary data.</text>
</comment>
<proteinExistence type="predicted"/>
<accession>A0ACB8KD93</accession>
<dbReference type="Proteomes" id="UP000829398">
    <property type="component" value="Chromosome 5"/>
</dbReference>
<keyword evidence="2" id="KW-1185">Reference proteome</keyword>
<evidence type="ECO:0000313" key="1">
    <source>
        <dbReference type="EMBL" id="KAH9752318.1"/>
    </source>
</evidence>
<organism evidence="1 2">
    <name type="scientific">Citrus sinensis</name>
    <name type="common">Sweet orange</name>
    <name type="synonym">Citrus aurantium var. sinensis</name>
    <dbReference type="NCBI Taxonomy" id="2711"/>
    <lineage>
        <taxon>Eukaryota</taxon>
        <taxon>Viridiplantae</taxon>
        <taxon>Streptophyta</taxon>
        <taxon>Embryophyta</taxon>
        <taxon>Tracheophyta</taxon>
        <taxon>Spermatophyta</taxon>
        <taxon>Magnoliopsida</taxon>
        <taxon>eudicotyledons</taxon>
        <taxon>Gunneridae</taxon>
        <taxon>Pentapetalae</taxon>
        <taxon>rosids</taxon>
        <taxon>malvids</taxon>
        <taxon>Sapindales</taxon>
        <taxon>Rutaceae</taxon>
        <taxon>Aurantioideae</taxon>
        <taxon>Citrus</taxon>
    </lineage>
</organism>
<evidence type="ECO:0000313" key="2">
    <source>
        <dbReference type="Proteomes" id="UP000829398"/>
    </source>
</evidence>